<sequence>MKTHWLLPGTFVTTSLLTLLSPAQAAQSAKLQSWRFDANQNRLEINTQGPVQPQAQLVFNPTRLVIDLPGTDFGRPQLTESVGGAIRSIRVGQFDPQTTRIVVELSPGYTLDPKQVKFEGKSASRWTVQLPTPQTEGVASSPASPTPKAPSPKSEEVVISPPRNIYNVVTVDSDTDKKPEFSKAVVVAERTIQVESLQVTGDGFFLRTSGGNPQTQVIRSRDRKTIFVDIPSATLSPNFGARDRSINKHGVNRVEMIQLQKTPPAVRMTLRVDKDTPDWRISTSSSDGSDGLVVLPKNRYASDSPRNYYSSTPSDNPPTPAVETPKSDAISTIEAVELTGTGTQLLIRADQRLSSASTSWDQSSNQFRITIPNAKLASAVKGPNFDASSPVLRVRLQQQDPRTVVVYVQPALGVQIGQVNKLNGQVLSLGLERIPSIKPPIALPPIQRQNPQPLALQNQPSKPVVQKPRAPKGRVVIVVDPGHGGKDSGALGIGAIQEKNIILPIGKRLAEILQQNGLQAILTRDSDYFVTLQGRVDIAERTNADVFVSVHANSAGDDRPDVSGLETYYFDSGLSLAQIVHKSILRSVNVKDRGVRKARFYVLRKNSMPAILVETGYLTGREDAAKLSNRLYQNKMAEGIADGVLQYLKQK</sequence>
<dbReference type="CDD" id="cd02696">
    <property type="entry name" value="MurNAc-LAA"/>
    <property type="match status" value="1"/>
</dbReference>
<evidence type="ECO:0000256" key="1">
    <source>
        <dbReference type="ARBA" id="ARBA00022801"/>
    </source>
</evidence>
<reference evidence="5 6" key="1">
    <citation type="submission" date="2018-06" db="EMBL/GenBank/DDBJ databases">
        <title>Comparative genomics of Brasilonema spp. strains.</title>
        <authorList>
            <person name="Alvarenga D.O."/>
            <person name="Fiore M.F."/>
            <person name="Varani A.M."/>
        </authorList>
    </citation>
    <scope>NUCLEOTIDE SEQUENCE [LARGE SCALE GENOMIC DNA]</scope>
    <source>
        <strain evidence="5 6">SPC951</strain>
    </source>
</reference>
<dbReference type="RefSeq" id="WP_169154246.1">
    <property type="nucleotide sequence ID" value="NZ_CAWPJE010000387.1"/>
</dbReference>
<dbReference type="InterPro" id="IPR002508">
    <property type="entry name" value="MurNAc-LAA_cat"/>
</dbReference>
<keyword evidence="1" id="KW-0378">Hydrolase</keyword>
<dbReference type="Pfam" id="PF01520">
    <property type="entry name" value="Amidase_3"/>
    <property type="match status" value="1"/>
</dbReference>
<feature type="signal peptide" evidence="3">
    <location>
        <begin position="1"/>
        <end position="25"/>
    </location>
</feature>
<name>A0ABX1P3S8_9CYAN</name>
<dbReference type="PANTHER" id="PTHR30404">
    <property type="entry name" value="N-ACETYLMURAMOYL-L-ALANINE AMIDASE"/>
    <property type="match status" value="1"/>
</dbReference>
<comment type="caution">
    <text evidence="5">The sequence shown here is derived from an EMBL/GenBank/DDBJ whole genome shotgun (WGS) entry which is preliminary data.</text>
</comment>
<feature type="region of interest" description="Disordered" evidence="2">
    <location>
        <begin position="303"/>
        <end position="327"/>
    </location>
</feature>
<accession>A0ABX1P3S8</accession>
<dbReference type="Gene3D" id="3.40.630.40">
    <property type="entry name" value="Zn-dependent exopeptidases"/>
    <property type="match status" value="1"/>
</dbReference>
<dbReference type="Gene3D" id="2.60.40.3500">
    <property type="match status" value="1"/>
</dbReference>
<dbReference type="Pfam" id="PF11741">
    <property type="entry name" value="AMIN"/>
    <property type="match status" value="2"/>
</dbReference>
<feature type="chain" id="PRO_5046521876" evidence="3">
    <location>
        <begin position="26"/>
        <end position="651"/>
    </location>
</feature>
<feature type="region of interest" description="Disordered" evidence="2">
    <location>
        <begin position="130"/>
        <end position="159"/>
    </location>
</feature>
<proteinExistence type="predicted"/>
<evidence type="ECO:0000313" key="5">
    <source>
        <dbReference type="EMBL" id="NMG18964.1"/>
    </source>
</evidence>
<evidence type="ECO:0000256" key="2">
    <source>
        <dbReference type="SAM" id="MobiDB-lite"/>
    </source>
</evidence>
<dbReference type="InterPro" id="IPR021731">
    <property type="entry name" value="AMIN_dom"/>
</dbReference>
<keyword evidence="6" id="KW-1185">Reference proteome</keyword>
<gene>
    <name evidence="5" type="ORF">DP116_05680</name>
</gene>
<dbReference type="SUPFAM" id="SSF53187">
    <property type="entry name" value="Zn-dependent exopeptidases"/>
    <property type="match status" value="1"/>
</dbReference>
<dbReference type="SMART" id="SM00646">
    <property type="entry name" value="Ami_3"/>
    <property type="match status" value="1"/>
</dbReference>
<protein>
    <submittedName>
        <fullName evidence="5">N-acetylmuramoyl-L-alanine amidase</fullName>
    </submittedName>
</protein>
<feature type="compositionally biased region" description="Polar residues" evidence="2">
    <location>
        <begin position="304"/>
        <end position="314"/>
    </location>
</feature>
<evidence type="ECO:0000313" key="6">
    <source>
        <dbReference type="Proteomes" id="UP000718564"/>
    </source>
</evidence>
<evidence type="ECO:0000256" key="3">
    <source>
        <dbReference type="SAM" id="SignalP"/>
    </source>
</evidence>
<organism evidence="5 6">
    <name type="scientific">Brasilonema bromeliae SPC951</name>
    <dbReference type="NCBI Taxonomy" id="385972"/>
    <lineage>
        <taxon>Bacteria</taxon>
        <taxon>Bacillati</taxon>
        <taxon>Cyanobacteriota</taxon>
        <taxon>Cyanophyceae</taxon>
        <taxon>Nostocales</taxon>
        <taxon>Scytonemataceae</taxon>
        <taxon>Brasilonema</taxon>
        <taxon>Bromeliae group (in: Brasilonema)</taxon>
    </lineage>
</organism>
<dbReference type="InterPro" id="IPR050695">
    <property type="entry name" value="N-acetylmuramoyl_amidase_3"/>
</dbReference>
<evidence type="ECO:0000259" key="4">
    <source>
        <dbReference type="SMART" id="SM00646"/>
    </source>
</evidence>
<dbReference type="EMBL" id="QMEB01000027">
    <property type="protein sequence ID" value="NMG18964.1"/>
    <property type="molecule type" value="Genomic_DNA"/>
</dbReference>
<dbReference type="PANTHER" id="PTHR30404:SF0">
    <property type="entry name" value="N-ACETYLMURAMOYL-L-ALANINE AMIDASE AMIC"/>
    <property type="match status" value="1"/>
</dbReference>
<keyword evidence="3" id="KW-0732">Signal</keyword>
<dbReference type="Proteomes" id="UP000718564">
    <property type="component" value="Unassembled WGS sequence"/>
</dbReference>
<feature type="domain" description="MurNAc-LAA" evidence="4">
    <location>
        <begin position="536"/>
        <end position="645"/>
    </location>
</feature>